<protein>
    <submittedName>
        <fullName evidence="2">Uncharacterized protein</fullName>
    </submittedName>
</protein>
<evidence type="ECO:0000313" key="3">
    <source>
        <dbReference type="Proteomes" id="UP000214646"/>
    </source>
</evidence>
<name>A0A225DE28_9BACT</name>
<dbReference type="Proteomes" id="UP000214646">
    <property type="component" value="Unassembled WGS sequence"/>
</dbReference>
<organism evidence="2 3">
    <name type="scientific">Fimbriiglobus ruber</name>
    <dbReference type="NCBI Taxonomy" id="1908690"/>
    <lineage>
        <taxon>Bacteria</taxon>
        <taxon>Pseudomonadati</taxon>
        <taxon>Planctomycetota</taxon>
        <taxon>Planctomycetia</taxon>
        <taxon>Gemmatales</taxon>
        <taxon>Gemmataceae</taxon>
        <taxon>Fimbriiglobus</taxon>
    </lineage>
</organism>
<evidence type="ECO:0000313" key="2">
    <source>
        <dbReference type="EMBL" id="OWK34655.1"/>
    </source>
</evidence>
<dbReference type="AlphaFoldDB" id="A0A225DE28"/>
<reference evidence="3" key="1">
    <citation type="submission" date="2017-06" db="EMBL/GenBank/DDBJ databases">
        <title>Genome analysis of Fimbriiglobus ruber SP5, the first member of the order Planctomycetales with confirmed chitinolytic capability.</title>
        <authorList>
            <person name="Ravin N.V."/>
            <person name="Rakitin A.L."/>
            <person name="Ivanova A.A."/>
            <person name="Beletsky A.V."/>
            <person name="Kulichevskaya I.S."/>
            <person name="Mardanov A.V."/>
            <person name="Dedysh S.N."/>
        </authorList>
    </citation>
    <scope>NUCLEOTIDE SEQUENCE [LARGE SCALE GENOMIC DNA]</scope>
    <source>
        <strain evidence="3">SP5</strain>
    </source>
</reference>
<accession>A0A225DE28</accession>
<gene>
    <name evidence="2" type="ORF">FRUB_10626</name>
</gene>
<proteinExistence type="predicted"/>
<comment type="caution">
    <text evidence="2">The sequence shown here is derived from an EMBL/GenBank/DDBJ whole genome shotgun (WGS) entry which is preliminary data.</text>
</comment>
<dbReference type="EMBL" id="NIDE01000020">
    <property type="protein sequence ID" value="OWK34655.1"/>
    <property type="molecule type" value="Genomic_DNA"/>
</dbReference>
<sequence>MRHGLDPRTILAHATDFRMGLRFQNSHSAPAARALVVRVAIEARQARMRLAHLSLRWVAADVASRSRPFFGGPLRLLLFSLLFQVAEIAHAPPRARVVVLEQRDAAPAARSALVAFPPMRAVGFRLLRRWEVEGHAELGGDFLAELLRQHRFTPRGHLAVEQPDVAPVLKEQEVIPFVSGVGLQDCGEANVPPIRVAVPHRLDRDWRARNRIYLLLKLFTARKHGSFPNGPGTLNFRVCANEREKEGRGEQEVHFVSNSTKRSRAAFRRSMASRNRLSWSAFPAMRCWQTSRKWSFAASYSCRTTSDWLCWWVKKPEITSAFTIRLSAAAASTRSERTARGSGTGRGKEPTSVSWLHLESPLPDVLLDGLRRLAQEKCPSR</sequence>
<feature type="region of interest" description="Disordered" evidence="1">
    <location>
        <begin position="333"/>
        <end position="352"/>
    </location>
</feature>
<evidence type="ECO:0000256" key="1">
    <source>
        <dbReference type="SAM" id="MobiDB-lite"/>
    </source>
</evidence>
<keyword evidence="3" id="KW-1185">Reference proteome</keyword>